<keyword evidence="3" id="KW-0949">S-adenosyl-L-methionine</keyword>
<proteinExistence type="predicted"/>
<keyword evidence="7" id="KW-1185">Reference proteome</keyword>
<keyword evidence="1 6" id="KW-0489">Methyltransferase</keyword>
<feature type="compositionally biased region" description="Polar residues" evidence="4">
    <location>
        <begin position="307"/>
        <end position="316"/>
    </location>
</feature>
<organism evidence="6 7">
    <name type="scientific">Novipirellula artificiosorum</name>
    <dbReference type="NCBI Taxonomy" id="2528016"/>
    <lineage>
        <taxon>Bacteria</taxon>
        <taxon>Pseudomonadati</taxon>
        <taxon>Planctomycetota</taxon>
        <taxon>Planctomycetia</taxon>
        <taxon>Pirellulales</taxon>
        <taxon>Pirellulaceae</taxon>
        <taxon>Novipirellula</taxon>
    </lineage>
</organism>
<dbReference type="InterPro" id="IPR011990">
    <property type="entry name" value="TPR-like_helical_dom_sf"/>
</dbReference>
<evidence type="ECO:0000256" key="1">
    <source>
        <dbReference type="ARBA" id="ARBA00022603"/>
    </source>
</evidence>
<dbReference type="InterPro" id="IPR022642">
    <property type="entry name" value="CheR_C"/>
</dbReference>
<dbReference type="SMART" id="SM00138">
    <property type="entry name" value="MeTrc"/>
    <property type="match status" value="1"/>
</dbReference>
<dbReference type="SUPFAM" id="SSF53335">
    <property type="entry name" value="S-adenosyl-L-methionine-dependent methyltransferases"/>
    <property type="match status" value="1"/>
</dbReference>
<dbReference type="OrthoDB" id="288469at2"/>
<dbReference type="Gene3D" id="3.40.50.150">
    <property type="entry name" value="Vaccinia Virus protein VP39"/>
    <property type="match status" value="1"/>
</dbReference>
<feature type="domain" description="CheR-type methyltransferase" evidence="5">
    <location>
        <begin position="1"/>
        <end position="275"/>
    </location>
</feature>
<protein>
    <submittedName>
        <fullName evidence="6">Chemotaxis protein methyltransferase Cher2</fullName>
        <ecNumber evidence="6">2.1.1.80</ecNumber>
    </submittedName>
</protein>
<dbReference type="PANTHER" id="PTHR24422:SF19">
    <property type="entry name" value="CHEMOTAXIS PROTEIN METHYLTRANSFERASE"/>
    <property type="match status" value="1"/>
</dbReference>
<dbReference type="Pfam" id="PF01739">
    <property type="entry name" value="CheR"/>
    <property type="match status" value="1"/>
</dbReference>
<dbReference type="RefSeq" id="WP_146528695.1">
    <property type="nucleotide sequence ID" value="NZ_SJPV01000008.1"/>
</dbReference>
<dbReference type="EMBL" id="SJPV01000008">
    <property type="protein sequence ID" value="TWU34293.1"/>
    <property type="molecule type" value="Genomic_DNA"/>
</dbReference>
<comment type="caution">
    <text evidence="6">The sequence shown here is derived from an EMBL/GenBank/DDBJ whole genome shotgun (WGS) entry which is preliminary data.</text>
</comment>
<dbReference type="PRINTS" id="PR00996">
    <property type="entry name" value="CHERMTFRASE"/>
</dbReference>
<dbReference type="PANTHER" id="PTHR24422">
    <property type="entry name" value="CHEMOTAXIS PROTEIN METHYLTRANSFERASE"/>
    <property type="match status" value="1"/>
</dbReference>
<dbReference type="InterPro" id="IPR029063">
    <property type="entry name" value="SAM-dependent_MTases_sf"/>
</dbReference>
<evidence type="ECO:0000256" key="4">
    <source>
        <dbReference type="SAM" id="MobiDB-lite"/>
    </source>
</evidence>
<name>A0A5C6DAV6_9BACT</name>
<keyword evidence="2 6" id="KW-0808">Transferase</keyword>
<dbReference type="SUPFAM" id="SSF48452">
    <property type="entry name" value="TPR-like"/>
    <property type="match status" value="1"/>
</dbReference>
<feature type="region of interest" description="Disordered" evidence="4">
    <location>
        <begin position="280"/>
        <end position="316"/>
    </location>
</feature>
<dbReference type="GO" id="GO:0032259">
    <property type="term" value="P:methylation"/>
    <property type="evidence" value="ECO:0007669"/>
    <property type="project" value="UniProtKB-KW"/>
</dbReference>
<dbReference type="SUPFAM" id="SSF47757">
    <property type="entry name" value="Chemotaxis receptor methyltransferase CheR, N-terminal domain"/>
    <property type="match status" value="1"/>
</dbReference>
<dbReference type="Gene3D" id="1.25.40.10">
    <property type="entry name" value="Tetratricopeptide repeat domain"/>
    <property type="match status" value="1"/>
</dbReference>
<dbReference type="EC" id="2.1.1.80" evidence="6"/>
<evidence type="ECO:0000313" key="6">
    <source>
        <dbReference type="EMBL" id="TWU34293.1"/>
    </source>
</evidence>
<sequence>MTSMLTDRDLELVLQTVQRLTGIRFRSDQTDAIRATILRVMDRVEVRSPVQFARLIEHDQQIYHELVEEITVGETYFFREPKHFEFVRRRVIPELRMRRGDQTMLHAWSAACASGEEAYSLAIVCEETHQPASILGTDISREAIANAREATYRRWSFRGEAMSHVGPYVTQCDNDCLRLNPLIRKRVQFAQLNLASDGYPSGASRTQNLDLIFCRNVLIYFDASTNAAIADRLFRCLRPGGWLVTASGDPILSDMADFVPTMTEFGSFYQRRLTLLPDMKSAKADPSAAPRLTNKAKREPPPPPQPASSTPRGSDSIVRQIQALSRSDQEAALEVCSTAVEKNPLVAELHFLQAKLLLTTGSPTGAFLAVQRALFLDRSAIMVHFLCGSIQHKRGQLDAARKHFFNARELCQRIPPDQMVPYSDRATATQIIADVNACLARIDQ</sequence>
<evidence type="ECO:0000256" key="3">
    <source>
        <dbReference type="ARBA" id="ARBA00022691"/>
    </source>
</evidence>
<dbReference type="Proteomes" id="UP000319143">
    <property type="component" value="Unassembled WGS sequence"/>
</dbReference>
<dbReference type="InterPro" id="IPR000780">
    <property type="entry name" value="CheR_MeTrfase"/>
</dbReference>
<dbReference type="AlphaFoldDB" id="A0A5C6DAV6"/>
<evidence type="ECO:0000256" key="2">
    <source>
        <dbReference type="ARBA" id="ARBA00022679"/>
    </source>
</evidence>
<gene>
    <name evidence="6" type="primary">cheR2</name>
    <name evidence="6" type="ORF">Poly41_44400</name>
</gene>
<reference evidence="6 7" key="1">
    <citation type="submission" date="2019-02" db="EMBL/GenBank/DDBJ databases">
        <title>Deep-cultivation of Planctomycetes and their phenomic and genomic characterization uncovers novel biology.</title>
        <authorList>
            <person name="Wiegand S."/>
            <person name="Jogler M."/>
            <person name="Boedeker C."/>
            <person name="Pinto D."/>
            <person name="Vollmers J."/>
            <person name="Rivas-Marin E."/>
            <person name="Kohn T."/>
            <person name="Peeters S.H."/>
            <person name="Heuer A."/>
            <person name="Rast P."/>
            <person name="Oberbeckmann S."/>
            <person name="Bunk B."/>
            <person name="Jeske O."/>
            <person name="Meyerdierks A."/>
            <person name="Storesund J.E."/>
            <person name="Kallscheuer N."/>
            <person name="Luecker S."/>
            <person name="Lage O.M."/>
            <person name="Pohl T."/>
            <person name="Merkel B.J."/>
            <person name="Hornburger P."/>
            <person name="Mueller R.-W."/>
            <person name="Bruemmer F."/>
            <person name="Labrenz M."/>
            <person name="Spormann A.M."/>
            <person name="Op Den Camp H."/>
            <person name="Overmann J."/>
            <person name="Amann R."/>
            <person name="Jetten M.S.M."/>
            <person name="Mascher T."/>
            <person name="Medema M.H."/>
            <person name="Devos D.P."/>
            <person name="Kaster A.-K."/>
            <person name="Ovreas L."/>
            <person name="Rohde M."/>
            <person name="Galperin M.Y."/>
            <person name="Jogler C."/>
        </authorList>
    </citation>
    <scope>NUCLEOTIDE SEQUENCE [LARGE SCALE GENOMIC DNA]</scope>
    <source>
        <strain evidence="6 7">Poly41</strain>
    </source>
</reference>
<dbReference type="PROSITE" id="PS50123">
    <property type="entry name" value="CHER"/>
    <property type="match status" value="1"/>
</dbReference>
<dbReference type="InterPro" id="IPR050903">
    <property type="entry name" value="Bact_Chemotaxis_MeTrfase"/>
</dbReference>
<evidence type="ECO:0000259" key="5">
    <source>
        <dbReference type="PROSITE" id="PS50123"/>
    </source>
</evidence>
<dbReference type="GO" id="GO:0008983">
    <property type="term" value="F:protein-glutamate O-methyltransferase activity"/>
    <property type="evidence" value="ECO:0007669"/>
    <property type="project" value="UniProtKB-EC"/>
</dbReference>
<evidence type="ECO:0000313" key="7">
    <source>
        <dbReference type="Proteomes" id="UP000319143"/>
    </source>
</evidence>
<accession>A0A5C6DAV6</accession>